<dbReference type="InterPro" id="IPR029052">
    <property type="entry name" value="Metallo-depent_PP-like"/>
</dbReference>
<evidence type="ECO:0000259" key="1">
    <source>
        <dbReference type="Pfam" id="PF00149"/>
    </source>
</evidence>
<organism evidence="2 4">
    <name type="scientific">Pseudomonas putida</name>
    <name type="common">Arthrobacter siderocapsulatus</name>
    <dbReference type="NCBI Taxonomy" id="303"/>
    <lineage>
        <taxon>Bacteria</taxon>
        <taxon>Pseudomonadati</taxon>
        <taxon>Pseudomonadota</taxon>
        <taxon>Gammaproteobacteria</taxon>
        <taxon>Pseudomonadales</taxon>
        <taxon>Pseudomonadaceae</taxon>
        <taxon>Pseudomonas</taxon>
    </lineage>
</organism>
<reference evidence="3" key="2">
    <citation type="submission" date="2023-03" db="EMBL/GenBank/DDBJ databases">
        <title>Draft assemblies of triclosan tolerant bacteria isolated from returned activated sludge.</title>
        <authorList>
            <person name="Van Hamelsveld S."/>
        </authorList>
    </citation>
    <scope>NUCLEOTIDE SEQUENCE</scope>
    <source>
        <strain evidence="3">GW210012_S60</strain>
    </source>
</reference>
<feature type="domain" description="Calcineurin-like phosphoesterase" evidence="1">
    <location>
        <begin position="16"/>
        <end position="194"/>
    </location>
</feature>
<dbReference type="GO" id="GO:0005737">
    <property type="term" value="C:cytoplasm"/>
    <property type="evidence" value="ECO:0007669"/>
    <property type="project" value="TreeGrafter"/>
</dbReference>
<dbReference type="AlphaFoldDB" id="A0A7V8EI68"/>
<dbReference type="Pfam" id="PF00149">
    <property type="entry name" value="Metallophos"/>
    <property type="match status" value="1"/>
</dbReference>
<dbReference type="InterPro" id="IPR004843">
    <property type="entry name" value="Calcineurin-like_PHP"/>
</dbReference>
<dbReference type="Gene3D" id="3.60.21.10">
    <property type="match status" value="1"/>
</dbReference>
<dbReference type="InterPro" id="IPR050126">
    <property type="entry name" value="Ap4A_hydrolase"/>
</dbReference>
<dbReference type="SUPFAM" id="SSF56300">
    <property type="entry name" value="Metallo-dependent phosphatases"/>
    <property type="match status" value="1"/>
</dbReference>
<accession>A0A7V8EI68</accession>
<sequence length="243" mass="27049">MGRFRRLLANIRGRDLAVGDIHGHFQRLEQCLEAVGFDPAVDRLFSVGDLVDRGPHSEVVLEWLAQPWFHAVQGNHEALAITRVRGGRLDLDMYRAAGGSWFLDLPRAAQLRFAERFEQLPIAIEVESAAGLVGLLHADSPFADWAVLRSWLELELDHDSKVREVCQWSRRRLKEGDTQPVQGLRALLVGHTPVLEAKLLGNVWHLDTGGWASGHFTLMDMRTLQLVSPGPDAAPAPQPISPT</sequence>
<comment type="caution">
    <text evidence="2">The sequence shown here is derived from an EMBL/GenBank/DDBJ whole genome shotgun (WGS) entry which is preliminary data.</text>
</comment>
<dbReference type="PANTHER" id="PTHR42850">
    <property type="entry name" value="METALLOPHOSPHOESTERASE"/>
    <property type="match status" value="1"/>
</dbReference>
<evidence type="ECO:0000313" key="4">
    <source>
        <dbReference type="Proteomes" id="UP000442695"/>
    </source>
</evidence>
<gene>
    <name evidence="2" type="ORF">GN299_08795</name>
    <name evidence="3" type="ORF">P3W50_21235</name>
</gene>
<dbReference type="EMBL" id="JARJLO010000326">
    <property type="protein sequence ID" value="MDF3872972.1"/>
    <property type="molecule type" value="Genomic_DNA"/>
</dbReference>
<proteinExistence type="predicted"/>
<dbReference type="GO" id="GO:0110154">
    <property type="term" value="P:RNA decapping"/>
    <property type="evidence" value="ECO:0007669"/>
    <property type="project" value="TreeGrafter"/>
</dbReference>
<dbReference type="RefSeq" id="WP_049276031.1">
    <property type="nucleotide sequence ID" value="NZ_BBQL01000034.1"/>
</dbReference>
<dbReference type="PANTHER" id="PTHR42850:SF8">
    <property type="entry name" value="SERINE_THREONINE-PROTEIN PHOSPHATASE 2"/>
    <property type="match status" value="1"/>
</dbReference>
<dbReference type="EMBL" id="WOWR01000008">
    <property type="protein sequence ID" value="KAF0255190.1"/>
    <property type="molecule type" value="Genomic_DNA"/>
</dbReference>
<name>A0A7V8EI68_PSEPU</name>
<dbReference type="Proteomes" id="UP001217741">
    <property type="component" value="Unassembled WGS sequence"/>
</dbReference>
<dbReference type="GO" id="GO:0016791">
    <property type="term" value="F:phosphatase activity"/>
    <property type="evidence" value="ECO:0007669"/>
    <property type="project" value="TreeGrafter"/>
</dbReference>
<dbReference type="GO" id="GO:0008803">
    <property type="term" value="F:bis(5'-nucleosyl)-tetraphosphatase (symmetrical) activity"/>
    <property type="evidence" value="ECO:0007669"/>
    <property type="project" value="TreeGrafter"/>
</dbReference>
<reference evidence="2 4" key="1">
    <citation type="submission" date="2019-12" db="EMBL/GenBank/DDBJ databases">
        <authorList>
            <person name="Woiski C."/>
        </authorList>
    </citation>
    <scope>NUCLEOTIDE SEQUENCE [LARGE SCALE GENOMIC DNA]</scope>
    <source>
        <strain evidence="2 4">BOE100</strain>
    </source>
</reference>
<dbReference type="Proteomes" id="UP000442695">
    <property type="component" value="Unassembled WGS sequence"/>
</dbReference>
<evidence type="ECO:0000313" key="2">
    <source>
        <dbReference type="EMBL" id="KAF0255190.1"/>
    </source>
</evidence>
<protein>
    <submittedName>
        <fullName evidence="3">Metallophosphoesterase</fullName>
    </submittedName>
    <submittedName>
        <fullName evidence="2">Serine/threonine protein phosphatase</fullName>
    </submittedName>
</protein>
<evidence type="ECO:0000313" key="3">
    <source>
        <dbReference type="EMBL" id="MDF3872972.1"/>
    </source>
</evidence>